<evidence type="ECO:0000259" key="6">
    <source>
        <dbReference type="PROSITE" id="PS51352"/>
    </source>
</evidence>
<dbReference type="PANTHER" id="PTHR12151:SF25">
    <property type="entry name" value="LINALOOL DEHYDRATASE_ISOMERASE DOMAIN-CONTAINING PROTEIN"/>
    <property type="match status" value="1"/>
</dbReference>
<evidence type="ECO:0000256" key="3">
    <source>
        <dbReference type="PIRSR" id="PIRSR603782-1"/>
    </source>
</evidence>
<dbReference type="InterPro" id="IPR036249">
    <property type="entry name" value="Thioredoxin-like_sf"/>
</dbReference>
<feature type="binding site" evidence="3">
    <location>
        <position position="78"/>
    </location>
    <ligand>
        <name>Cu cation</name>
        <dbReference type="ChEBI" id="CHEBI:23378"/>
    </ligand>
</feature>
<reference evidence="8" key="1">
    <citation type="submission" date="2018-05" db="EMBL/GenBank/DDBJ databases">
        <title>Genome sequencing of Phenylobacterium sp. HYN0004.</title>
        <authorList>
            <person name="Yi H."/>
            <person name="Baek C."/>
        </authorList>
    </citation>
    <scope>NUCLEOTIDE SEQUENCE [LARGE SCALE GENOMIC DNA]</scope>
    <source>
        <strain evidence="8">HYN0004</strain>
    </source>
</reference>
<dbReference type="CDD" id="cd02968">
    <property type="entry name" value="SCO"/>
    <property type="match status" value="1"/>
</dbReference>
<keyword evidence="5" id="KW-0812">Transmembrane</keyword>
<feature type="binding site" evidence="3">
    <location>
        <position position="167"/>
    </location>
    <ligand>
        <name>Cu cation</name>
        <dbReference type="ChEBI" id="CHEBI:23378"/>
    </ligand>
</feature>
<sequence>MNLKLVLRLVLAVLVIGGLTFLAVQIGARRPASAPAVASGPQAGPGGPFTLVDSAGKPFTQDELKGRWNIIFFGFTFCPDVCPTTLDTLGRTLDLLGADRDKVRIVFISVDPERDTPAKMAAYLDNPAFPRGVVGLTGTPEQVAATAKAYKVYYEKQGEGDAYLINHSSISYLMDPSGRFARVLPYGMSPEDLATQVRDAMKRG</sequence>
<evidence type="ECO:0000256" key="2">
    <source>
        <dbReference type="ARBA" id="ARBA00023008"/>
    </source>
</evidence>
<keyword evidence="3" id="KW-0479">Metal-binding</keyword>
<feature type="disulfide bond" description="Redox-active" evidence="4">
    <location>
        <begin position="78"/>
        <end position="82"/>
    </location>
</feature>
<evidence type="ECO:0000256" key="5">
    <source>
        <dbReference type="SAM" id="Phobius"/>
    </source>
</evidence>
<dbReference type="InterPro" id="IPR003782">
    <property type="entry name" value="SCO1/SenC"/>
</dbReference>
<evidence type="ECO:0000313" key="7">
    <source>
        <dbReference type="EMBL" id="AWM76410.1"/>
    </source>
</evidence>
<dbReference type="Pfam" id="PF02630">
    <property type="entry name" value="SCO1-SenC"/>
    <property type="match status" value="1"/>
</dbReference>
<dbReference type="InterPro" id="IPR013766">
    <property type="entry name" value="Thioredoxin_domain"/>
</dbReference>
<dbReference type="Gene3D" id="3.40.30.10">
    <property type="entry name" value="Glutaredoxin"/>
    <property type="match status" value="1"/>
</dbReference>
<proteinExistence type="inferred from homology"/>
<dbReference type="EMBL" id="CP029479">
    <property type="protein sequence ID" value="AWM76410.1"/>
    <property type="molecule type" value="Genomic_DNA"/>
</dbReference>
<dbReference type="PROSITE" id="PS51352">
    <property type="entry name" value="THIOREDOXIN_2"/>
    <property type="match status" value="1"/>
</dbReference>
<feature type="domain" description="Thioredoxin" evidence="6">
    <location>
        <begin position="28"/>
        <end position="203"/>
    </location>
</feature>
<dbReference type="KEGG" id="phb:HYN04_00730"/>
<evidence type="ECO:0000256" key="4">
    <source>
        <dbReference type="PIRSR" id="PIRSR603782-2"/>
    </source>
</evidence>
<dbReference type="SUPFAM" id="SSF52833">
    <property type="entry name" value="Thioredoxin-like"/>
    <property type="match status" value="1"/>
</dbReference>
<dbReference type="RefSeq" id="WP_110448979.1">
    <property type="nucleotide sequence ID" value="NZ_CP029479.1"/>
</dbReference>
<dbReference type="PANTHER" id="PTHR12151">
    <property type="entry name" value="ELECTRON TRANSPORT PROTIN SCO1/SENC FAMILY MEMBER"/>
    <property type="match status" value="1"/>
</dbReference>
<dbReference type="AlphaFoldDB" id="A0A2Z3HSV6"/>
<accession>A0A2Z3HSV6</accession>
<feature type="binding site" evidence="3">
    <location>
        <position position="82"/>
    </location>
    <ligand>
        <name>Cu cation</name>
        <dbReference type="ChEBI" id="CHEBI:23378"/>
    </ligand>
</feature>
<name>A0A2Z3HSV6_9CAUL</name>
<evidence type="ECO:0000256" key="1">
    <source>
        <dbReference type="ARBA" id="ARBA00010996"/>
    </source>
</evidence>
<keyword evidence="8" id="KW-1185">Reference proteome</keyword>
<protein>
    <recommendedName>
        <fullName evidence="6">Thioredoxin domain-containing protein</fullName>
    </recommendedName>
</protein>
<dbReference type="Proteomes" id="UP000247763">
    <property type="component" value="Chromosome"/>
</dbReference>
<gene>
    <name evidence="7" type="ORF">HYN04_00730</name>
</gene>
<dbReference type="FunFam" id="3.40.30.10:FF:000013">
    <property type="entry name" value="Blast:Protein SCO1 homolog, mitochondrial"/>
    <property type="match status" value="1"/>
</dbReference>
<dbReference type="OrthoDB" id="9790194at2"/>
<evidence type="ECO:0000313" key="8">
    <source>
        <dbReference type="Proteomes" id="UP000247763"/>
    </source>
</evidence>
<keyword evidence="5" id="KW-0472">Membrane</keyword>
<keyword evidence="4" id="KW-1015">Disulfide bond</keyword>
<organism evidence="7 8">
    <name type="scientific">Phenylobacterium parvum</name>
    <dbReference type="NCBI Taxonomy" id="2201350"/>
    <lineage>
        <taxon>Bacteria</taxon>
        <taxon>Pseudomonadati</taxon>
        <taxon>Pseudomonadota</taxon>
        <taxon>Alphaproteobacteria</taxon>
        <taxon>Caulobacterales</taxon>
        <taxon>Caulobacteraceae</taxon>
        <taxon>Phenylobacterium</taxon>
    </lineage>
</organism>
<keyword evidence="2 3" id="KW-0186">Copper</keyword>
<comment type="similarity">
    <text evidence="1">Belongs to the SCO1/2 family.</text>
</comment>
<feature type="transmembrane region" description="Helical" evidence="5">
    <location>
        <begin position="6"/>
        <end position="24"/>
    </location>
</feature>
<keyword evidence="5" id="KW-1133">Transmembrane helix</keyword>
<dbReference type="GO" id="GO:0046872">
    <property type="term" value="F:metal ion binding"/>
    <property type="evidence" value="ECO:0007669"/>
    <property type="project" value="UniProtKB-KW"/>
</dbReference>